<dbReference type="PANTHER" id="PTHR34580">
    <property type="match status" value="1"/>
</dbReference>
<proteinExistence type="predicted"/>
<dbReference type="PIRSF" id="PIRSF015558">
    <property type="entry name" value="Txn_reg_DeoR_prd"/>
    <property type="match status" value="1"/>
</dbReference>
<dbReference type="InterPro" id="IPR059019">
    <property type="entry name" value="WHD_CapW"/>
</dbReference>
<name>A0ABU2WJ08_9GAMM</name>
<dbReference type="InterPro" id="IPR051534">
    <property type="entry name" value="CBASS_pafABC_assoc_protein"/>
</dbReference>
<reference evidence="4 5" key="1">
    <citation type="submission" date="2023-09" db="EMBL/GenBank/DDBJ databases">
        <authorList>
            <person name="Rey-Velasco X."/>
        </authorList>
    </citation>
    <scope>NUCLEOTIDE SEQUENCE [LARGE SCALE GENOMIC DNA]</scope>
    <source>
        <strain evidence="4 5">W345</strain>
    </source>
</reference>
<dbReference type="PANTHER" id="PTHR34580:SF3">
    <property type="entry name" value="PROTEIN PAFB"/>
    <property type="match status" value="1"/>
</dbReference>
<dbReference type="InterPro" id="IPR026881">
    <property type="entry name" value="WYL_dom"/>
</dbReference>
<protein>
    <submittedName>
        <fullName evidence="4">WYL domain-containing protein</fullName>
    </submittedName>
</protein>
<sequence length="292" mass="32834">MPPPANRLNWDERHRAMLLEALLIWNGAVSAEDLGDCLDCGIDRAEQDLARYRALHPGCLIGDTGTYRASDQFEPSYLRGTVQEFLQVLRNVGDVAATPLSVVAAQVAPIELLQLPERAFDVRILQRMSTAIRNRRWLVVEYQSMSYPEPRRLRIAPHALAHAGRWHARAWSETHQAYRDFLLSRISGIPQLGNEVPDRTDDWEWSNLVSVRIGPHAGLSPAQQRVVEQDYGMRHGMLEATLRLALVPYYLRMMGVGRDDHLQPAAEQQIMLLNGSELASYDRLSGGGGHGD</sequence>
<feature type="domain" description="DNA-binding transcriptional repressor CapW winged helix-turn-helix" evidence="3">
    <location>
        <begin position="12"/>
        <end position="90"/>
    </location>
</feature>
<evidence type="ECO:0000313" key="5">
    <source>
        <dbReference type="Proteomes" id="UP001254608"/>
    </source>
</evidence>
<dbReference type="EMBL" id="JAVRIC010000014">
    <property type="protein sequence ID" value="MDT0497852.1"/>
    <property type="molecule type" value="Genomic_DNA"/>
</dbReference>
<dbReference type="Pfam" id="PF26109">
    <property type="entry name" value="WHD_BrxR"/>
    <property type="match status" value="1"/>
</dbReference>
<dbReference type="InterPro" id="IPR016634">
    <property type="entry name" value="CapW-like"/>
</dbReference>
<accession>A0ABU2WJ08</accession>
<dbReference type="Pfam" id="PF13280">
    <property type="entry name" value="WYL"/>
    <property type="match status" value="1"/>
</dbReference>
<dbReference type="Pfam" id="PF26107">
    <property type="entry name" value="BrxR_CTD"/>
    <property type="match status" value="1"/>
</dbReference>
<dbReference type="Proteomes" id="UP001254608">
    <property type="component" value="Unassembled WGS sequence"/>
</dbReference>
<evidence type="ECO:0000259" key="3">
    <source>
        <dbReference type="Pfam" id="PF26109"/>
    </source>
</evidence>
<gene>
    <name evidence="4" type="ORF">RM530_10835</name>
</gene>
<keyword evidence="5" id="KW-1185">Reference proteome</keyword>
<comment type="caution">
    <text evidence="4">The sequence shown here is derived from an EMBL/GenBank/DDBJ whole genome shotgun (WGS) entry which is preliminary data.</text>
</comment>
<organism evidence="4 5">
    <name type="scientific">Banduia mediterranea</name>
    <dbReference type="NCBI Taxonomy" id="3075609"/>
    <lineage>
        <taxon>Bacteria</taxon>
        <taxon>Pseudomonadati</taxon>
        <taxon>Pseudomonadota</taxon>
        <taxon>Gammaproteobacteria</taxon>
        <taxon>Nevskiales</taxon>
        <taxon>Algiphilaceae</taxon>
        <taxon>Banduia</taxon>
    </lineage>
</organism>
<dbReference type="InterPro" id="IPR059020">
    <property type="entry name" value="CapW_CTD"/>
</dbReference>
<evidence type="ECO:0000259" key="1">
    <source>
        <dbReference type="Pfam" id="PF13280"/>
    </source>
</evidence>
<feature type="domain" description="DNA-binding transcriptional repressor CapW C-terminal dimerisation" evidence="2">
    <location>
        <begin position="209"/>
        <end position="278"/>
    </location>
</feature>
<evidence type="ECO:0000313" key="4">
    <source>
        <dbReference type="EMBL" id="MDT0497852.1"/>
    </source>
</evidence>
<dbReference type="RefSeq" id="WP_311365244.1">
    <property type="nucleotide sequence ID" value="NZ_JAVRIC010000014.1"/>
</dbReference>
<dbReference type="PROSITE" id="PS52050">
    <property type="entry name" value="WYL"/>
    <property type="match status" value="1"/>
</dbReference>
<feature type="domain" description="WYL" evidence="1">
    <location>
        <begin position="124"/>
        <end position="188"/>
    </location>
</feature>
<evidence type="ECO:0000259" key="2">
    <source>
        <dbReference type="Pfam" id="PF26107"/>
    </source>
</evidence>